<proteinExistence type="predicted"/>
<sequence length="70" mass="8433">MNTSETKNIKFKNNKFDELINDYNFGKLPAADRALIYTMYWANSEKANRDRYEFNRIIDMAKTIKKFIEE</sequence>
<reference evidence="1 2" key="1">
    <citation type="submission" date="2023-11" db="EMBL/GenBank/DDBJ databases">
        <authorList>
            <person name="Cook R."/>
            <person name="Crisci M."/>
            <person name="Pye H."/>
            <person name="Adriaenssens E."/>
            <person name="Santini J."/>
        </authorList>
    </citation>
    <scope>NUCLEOTIDE SEQUENCE [LARGE SCALE GENOMIC DNA]</scope>
    <source>
        <strain evidence="1">Lak_Megaphage_RVC_AP3_GC26</strain>
    </source>
</reference>
<protein>
    <submittedName>
        <fullName evidence="1">Uncharacterized protein</fullName>
    </submittedName>
</protein>
<evidence type="ECO:0000313" key="2">
    <source>
        <dbReference type="Proteomes" id="UP001348805"/>
    </source>
</evidence>
<organism evidence="1 2">
    <name type="scientific">phage Lak_Megaphage_RVC_AP3_GC26</name>
    <dbReference type="NCBI Taxonomy" id="3109225"/>
    <lineage>
        <taxon>Viruses</taxon>
        <taxon>Duplodnaviria</taxon>
        <taxon>Heunggongvirae</taxon>
        <taxon>Uroviricota</taxon>
        <taxon>Caudoviricetes</taxon>
        <taxon>Caudoviricetes code 15 clade</taxon>
    </lineage>
</organism>
<evidence type="ECO:0000313" key="1">
    <source>
        <dbReference type="EMBL" id="WQJ51561.1"/>
    </source>
</evidence>
<name>A0ABZ0Z398_9CAUD</name>
<dbReference type="Proteomes" id="UP001348805">
    <property type="component" value="Segment"/>
</dbReference>
<accession>A0ABZ0Z398</accession>
<dbReference type="EMBL" id="OR769219">
    <property type="protein sequence ID" value="WQJ51561.1"/>
    <property type="molecule type" value="Genomic_DNA"/>
</dbReference>
<keyword evidence="2" id="KW-1185">Reference proteome</keyword>